<evidence type="ECO:0000313" key="2">
    <source>
        <dbReference type="EnsemblPlants" id="OMERI11G11420.1"/>
    </source>
</evidence>
<evidence type="ECO:0000313" key="3">
    <source>
        <dbReference type="Proteomes" id="UP000008021"/>
    </source>
</evidence>
<reference evidence="2" key="1">
    <citation type="submission" date="2015-04" db="UniProtKB">
        <authorList>
            <consortium name="EnsemblPlants"/>
        </authorList>
    </citation>
    <scope>IDENTIFICATION</scope>
</reference>
<feature type="signal peptide" evidence="1">
    <location>
        <begin position="1"/>
        <end position="25"/>
    </location>
</feature>
<organism evidence="2">
    <name type="scientific">Oryza meridionalis</name>
    <dbReference type="NCBI Taxonomy" id="40149"/>
    <lineage>
        <taxon>Eukaryota</taxon>
        <taxon>Viridiplantae</taxon>
        <taxon>Streptophyta</taxon>
        <taxon>Embryophyta</taxon>
        <taxon>Tracheophyta</taxon>
        <taxon>Spermatophyta</taxon>
        <taxon>Magnoliopsida</taxon>
        <taxon>Liliopsida</taxon>
        <taxon>Poales</taxon>
        <taxon>Poaceae</taxon>
        <taxon>BOP clade</taxon>
        <taxon>Oryzoideae</taxon>
        <taxon>Oryzeae</taxon>
        <taxon>Oryzinae</taxon>
        <taxon>Oryza</taxon>
    </lineage>
</organism>
<evidence type="ECO:0008006" key="4">
    <source>
        <dbReference type="Google" id="ProtNLM"/>
    </source>
</evidence>
<keyword evidence="3" id="KW-1185">Reference proteome</keyword>
<evidence type="ECO:0000256" key="1">
    <source>
        <dbReference type="SAM" id="SignalP"/>
    </source>
</evidence>
<dbReference type="Proteomes" id="UP000008021">
    <property type="component" value="Chromosome 11"/>
</dbReference>
<reference evidence="2" key="2">
    <citation type="submission" date="2018-05" db="EMBL/GenBank/DDBJ databases">
        <title>OmerRS3 (Oryza meridionalis Reference Sequence Version 3).</title>
        <authorList>
            <person name="Zhang J."/>
            <person name="Kudrna D."/>
            <person name="Lee S."/>
            <person name="Talag J."/>
            <person name="Welchert J."/>
            <person name="Wing R.A."/>
        </authorList>
    </citation>
    <scope>NUCLEOTIDE SEQUENCE [LARGE SCALE GENOMIC DNA]</scope>
    <source>
        <strain evidence="2">cv. OR44</strain>
    </source>
</reference>
<accession>A0A0E0F5T6</accession>
<name>A0A0E0F5T6_9ORYZ</name>
<dbReference type="AlphaFoldDB" id="A0A0E0F5T6"/>
<keyword evidence="1" id="KW-0732">Signal</keyword>
<dbReference type="Gramene" id="OMERI11G11420.1">
    <property type="protein sequence ID" value="OMERI11G11420.1"/>
    <property type="gene ID" value="OMERI11G11420"/>
</dbReference>
<dbReference type="EnsemblPlants" id="OMERI11G11420.1">
    <property type="protein sequence ID" value="OMERI11G11420.1"/>
    <property type="gene ID" value="OMERI11G11420"/>
</dbReference>
<proteinExistence type="predicted"/>
<feature type="chain" id="PRO_5002358972" description="Secreted protein" evidence="1">
    <location>
        <begin position="26"/>
        <end position="146"/>
    </location>
</feature>
<sequence>MYIILLSVAGVHVYILATLNSTTTASQLQPDQETAGLPSPLKGKGCPFTPRISFCWWSSQWWSWFFPFQIHTWECSGSDLVNHLSVRAPDDQRLAGNKGANFELDDLHESRQQLGITRTATPGYQKGTRRTEIAPGNFHTLKTRRT</sequence>
<dbReference type="HOGENOM" id="CLU_1780391_0_0_1"/>
<protein>
    <recommendedName>
        <fullName evidence="4">Secreted protein</fullName>
    </recommendedName>
</protein>